<dbReference type="PROSITE" id="PS51273">
    <property type="entry name" value="GATASE_TYPE_1"/>
    <property type="match status" value="1"/>
</dbReference>
<dbReference type="InterPro" id="IPR050472">
    <property type="entry name" value="Anth_synth/Amidotransfase"/>
</dbReference>
<dbReference type="Gene3D" id="3.40.50.880">
    <property type="match status" value="1"/>
</dbReference>
<dbReference type="InterPro" id="IPR017926">
    <property type="entry name" value="GATASE"/>
</dbReference>
<dbReference type="SUPFAM" id="SSF52317">
    <property type="entry name" value="Class I glutamine amidotransferase-like"/>
    <property type="match status" value="1"/>
</dbReference>
<comment type="caution">
    <text evidence="3">The sequence shown here is derived from an EMBL/GenBank/DDBJ whole genome shotgun (WGS) entry which is preliminary data.</text>
</comment>
<dbReference type="AlphaFoldDB" id="A0A5S4VWJ4"/>
<dbReference type="InterPro" id="IPR029062">
    <property type="entry name" value="Class_I_gatase-like"/>
</dbReference>
<name>A0A5S4VWJ4_9BRAD</name>
<dbReference type="Pfam" id="PF00117">
    <property type="entry name" value="GATase"/>
    <property type="match status" value="1"/>
</dbReference>
<dbReference type="RefSeq" id="WP_148756099.1">
    <property type="nucleotide sequence ID" value="NZ_VSSR01000083.1"/>
</dbReference>
<dbReference type="PRINTS" id="PR00099">
    <property type="entry name" value="CPSGATASE"/>
</dbReference>
<sequence>MILIIDNYDSFVFNIARYFHKLGEATEVIRNDAIGVSDLAQLKPRAVVISPGPCTPTEAGISTAVVRELSGFVPILGICLGHQCIGSSFGGSVRRARRPMHGRSSSIAHDGRGLFDGLPSPLRVGRYHSLIVELDGSCAPDLTVTARSEEGEIMALAHREQPTYGVQFHPESVLTQHGHLLLANFLLLGSRPRPSRTRPTWSAHVPGS</sequence>
<proteinExistence type="predicted"/>
<dbReference type="PRINTS" id="PR00097">
    <property type="entry name" value="ANTSNTHASEII"/>
</dbReference>
<dbReference type="PANTHER" id="PTHR43418">
    <property type="entry name" value="MULTIFUNCTIONAL TRYPTOPHAN BIOSYNTHESIS PROTEIN-RELATED"/>
    <property type="match status" value="1"/>
</dbReference>
<dbReference type="NCBIfam" id="TIGR00566">
    <property type="entry name" value="trpG_papA"/>
    <property type="match status" value="1"/>
</dbReference>
<keyword evidence="4" id="KW-1185">Reference proteome</keyword>
<dbReference type="GO" id="GO:0005829">
    <property type="term" value="C:cytosol"/>
    <property type="evidence" value="ECO:0007669"/>
    <property type="project" value="TreeGrafter"/>
</dbReference>
<keyword evidence="1" id="KW-0315">Glutamine amidotransferase</keyword>
<dbReference type="OrthoDB" id="9803598at2"/>
<dbReference type="EMBL" id="VSSR01000083">
    <property type="protein sequence ID" value="TYL72520.1"/>
    <property type="molecule type" value="Genomic_DNA"/>
</dbReference>
<dbReference type="PANTHER" id="PTHR43418:SF4">
    <property type="entry name" value="MULTIFUNCTIONAL TRYPTOPHAN BIOSYNTHESIS PROTEIN"/>
    <property type="match status" value="1"/>
</dbReference>
<evidence type="ECO:0000313" key="3">
    <source>
        <dbReference type="EMBL" id="TYL72520.1"/>
    </source>
</evidence>
<dbReference type="Proteomes" id="UP000324853">
    <property type="component" value="Unassembled WGS sequence"/>
</dbReference>
<organism evidence="3 4">
    <name type="scientific">Bradyrhizobium cytisi</name>
    <dbReference type="NCBI Taxonomy" id="515489"/>
    <lineage>
        <taxon>Bacteria</taxon>
        <taxon>Pseudomonadati</taxon>
        <taxon>Pseudomonadota</taxon>
        <taxon>Alphaproteobacteria</taxon>
        <taxon>Hyphomicrobiales</taxon>
        <taxon>Nitrobacteraceae</taxon>
        <taxon>Bradyrhizobium</taxon>
    </lineage>
</organism>
<dbReference type="GO" id="GO:0000162">
    <property type="term" value="P:L-tryptophan biosynthetic process"/>
    <property type="evidence" value="ECO:0007669"/>
    <property type="project" value="TreeGrafter"/>
</dbReference>
<evidence type="ECO:0000259" key="2">
    <source>
        <dbReference type="Pfam" id="PF00117"/>
    </source>
</evidence>
<gene>
    <name evidence="3" type="ORF">FXB38_38250</name>
</gene>
<feature type="domain" description="Glutamine amidotransferase" evidence="2">
    <location>
        <begin position="3"/>
        <end position="187"/>
    </location>
</feature>
<reference evidence="3 4" key="1">
    <citation type="submission" date="2019-08" db="EMBL/GenBank/DDBJ databases">
        <title>Bradyrhizobium hipponensis sp. nov., a rhizobium isolated from a Lupinus angustifolius root nodule in Tunisia.</title>
        <authorList>
            <person name="Off K."/>
            <person name="Rejili M."/>
            <person name="Mars M."/>
            <person name="Brachmann A."/>
            <person name="Marin M."/>
        </authorList>
    </citation>
    <scope>NUCLEOTIDE SEQUENCE [LARGE SCALE GENOMIC DNA]</scope>
    <source>
        <strain evidence="3 4">CTAW11</strain>
    </source>
</reference>
<protein>
    <submittedName>
        <fullName evidence="3">Aminodeoxychorismate/anthranilate synthase component II</fullName>
    </submittedName>
</protein>
<dbReference type="CDD" id="cd01743">
    <property type="entry name" value="GATase1_Anthranilate_Synthase"/>
    <property type="match status" value="1"/>
</dbReference>
<evidence type="ECO:0000313" key="4">
    <source>
        <dbReference type="Proteomes" id="UP000324853"/>
    </source>
</evidence>
<dbReference type="PRINTS" id="PR00096">
    <property type="entry name" value="GATASE"/>
</dbReference>
<dbReference type="FunFam" id="3.40.50.880:FF:000003">
    <property type="entry name" value="Anthranilate synthase component II"/>
    <property type="match status" value="1"/>
</dbReference>
<evidence type="ECO:0000256" key="1">
    <source>
        <dbReference type="ARBA" id="ARBA00022962"/>
    </source>
</evidence>
<dbReference type="InterPro" id="IPR006221">
    <property type="entry name" value="TrpG/PapA_dom"/>
</dbReference>
<dbReference type="GO" id="GO:0004049">
    <property type="term" value="F:anthranilate synthase activity"/>
    <property type="evidence" value="ECO:0007669"/>
    <property type="project" value="TreeGrafter"/>
</dbReference>
<accession>A0A5S4VWJ4</accession>